<evidence type="ECO:0000259" key="2">
    <source>
        <dbReference type="Pfam" id="PF01551"/>
    </source>
</evidence>
<evidence type="ECO:0000256" key="1">
    <source>
        <dbReference type="SAM" id="MobiDB-lite"/>
    </source>
</evidence>
<proteinExistence type="predicted"/>
<dbReference type="InterPro" id="IPR016047">
    <property type="entry name" value="M23ase_b-sheet_dom"/>
</dbReference>
<dbReference type="InterPro" id="IPR050570">
    <property type="entry name" value="Cell_wall_metabolism_enzyme"/>
</dbReference>
<feature type="domain" description="M23ase beta-sheet core" evidence="2">
    <location>
        <begin position="44"/>
        <end position="137"/>
    </location>
</feature>
<dbReference type="EMBL" id="PQVP01000006">
    <property type="protein sequence ID" value="POZ80279.1"/>
    <property type="molecule type" value="Genomic_DNA"/>
</dbReference>
<dbReference type="PANTHER" id="PTHR21666">
    <property type="entry name" value="PEPTIDASE-RELATED"/>
    <property type="match status" value="1"/>
</dbReference>
<dbReference type="CDD" id="cd12797">
    <property type="entry name" value="M23_peptidase"/>
    <property type="match status" value="1"/>
</dbReference>
<feature type="compositionally biased region" description="Gly residues" evidence="1">
    <location>
        <begin position="190"/>
        <end position="210"/>
    </location>
</feature>
<accession>A0A2S5DMG1</accession>
<dbReference type="Pfam" id="PF01551">
    <property type="entry name" value="Peptidase_M23"/>
    <property type="match status" value="1"/>
</dbReference>
<dbReference type="PANTHER" id="PTHR21666:SF270">
    <property type="entry name" value="MUREIN HYDROLASE ACTIVATOR ENVC"/>
    <property type="match status" value="1"/>
</dbReference>
<feature type="compositionally biased region" description="Low complexity" evidence="1">
    <location>
        <begin position="211"/>
        <end position="222"/>
    </location>
</feature>
<evidence type="ECO:0000313" key="4">
    <source>
        <dbReference type="Proteomes" id="UP000238655"/>
    </source>
</evidence>
<feature type="compositionally biased region" description="Low complexity" evidence="1">
    <location>
        <begin position="173"/>
        <end position="189"/>
    </location>
</feature>
<name>A0A2S5DMG1_9BURK</name>
<dbReference type="RefSeq" id="WP_105750067.1">
    <property type="nucleotide sequence ID" value="NZ_PQVP01000006.1"/>
</dbReference>
<sequence length="323" mass="33224">MIALAISCSAAGAQAECMKMPAPSNLITSVFGWRFHPVYKRWRLHQGVDFRASSGTSLVAANSGVVQVAHSSSGGNEVRIIGDDGVVTRYLHLTKSEVSPGTRVSAGQEIALSGGTGEASAAPHLHFEVHPGGGKQVVNPESMLCQQVPHKSGADVSDGFPVQACDPNGGQCSSGATAGGSSTPSSGSAGSTGGSGTSGSAGNGGNGQSGQGSSSTSQNAGAPVPTPPVSQFDDMSVNEIIESEVMKRFANPDWYTQTASRGSIPLLQDFLHMLALDTYLGNQKALMRGRMEALLAAKLARENRLDMATRLARQREAAAKAGQ</sequence>
<dbReference type="GO" id="GO:0004222">
    <property type="term" value="F:metalloendopeptidase activity"/>
    <property type="evidence" value="ECO:0007669"/>
    <property type="project" value="TreeGrafter"/>
</dbReference>
<evidence type="ECO:0000313" key="3">
    <source>
        <dbReference type="EMBL" id="POZ80279.1"/>
    </source>
</evidence>
<organism evidence="3 4">
    <name type="scientific">Burkholderia contaminans</name>
    <dbReference type="NCBI Taxonomy" id="488447"/>
    <lineage>
        <taxon>Bacteria</taxon>
        <taxon>Pseudomonadati</taxon>
        <taxon>Pseudomonadota</taxon>
        <taxon>Betaproteobacteria</taxon>
        <taxon>Burkholderiales</taxon>
        <taxon>Burkholderiaceae</taxon>
        <taxon>Burkholderia</taxon>
        <taxon>Burkholderia cepacia complex</taxon>
    </lineage>
</organism>
<dbReference type="Gene3D" id="2.70.70.10">
    <property type="entry name" value="Glucose Permease (Domain IIA)"/>
    <property type="match status" value="1"/>
</dbReference>
<reference evidence="3 4" key="1">
    <citation type="submission" date="2018-01" db="EMBL/GenBank/DDBJ databases">
        <title>Successful Treatment of Persistent Burkholderia cepacia Bacteremia with Ceftazidime-Avibactam.</title>
        <authorList>
            <person name="Tamma P."/>
            <person name="Fan Y."/>
            <person name="Bergman Y."/>
            <person name="Sick-Samuels A."/>
            <person name="Hsu A."/>
            <person name="Timp W."/>
            <person name="Simner P."/>
        </authorList>
    </citation>
    <scope>NUCLEOTIDE SEQUENCE [LARGE SCALE GENOMIC DNA]</scope>
    <source>
        <strain evidence="3 4">170816</strain>
    </source>
</reference>
<dbReference type="Proteomes" id="UP000238655">
    <property type="component" value="Unassembled WGS sequence"/>
</dbReference>
<gene>
    <name evidence="3" type="ORF">C3743_40140</name>
</gene>
<dbReference type="InterPro" id="IPR011055">
    <property type="entry name" value="Dup_hybrid_motif"/>
</dbReference>
<dbReference type="SUPFAM" id="SSF51261">
    <property type="entry name" value="Duplicated hybrid motif"/>
    <property type="match status" value="1"/>
</dbReference>
<protein>
    <submittedName>
        <fullName evidence="3">M23 family peptidase</fullName>
    </submittedName>
</protein>
<feature type="region of interest" description="Disordered" evidence="1">
    <location>
        <begin position="171"/>
        <end position="233"/>
    </location>
</feature>
<dbReference type="AlphaFoldDB" id="A0A2S5DMG1"/>
<comment type="caution">
    <text evidence="3">The sequence shown here is derived from an EMBL/GenBank/DDBJ whole genome shotgun (WGS) entry which is preliminary data.</text>
</comment>